<comment type="similarity">
    <text evidence="9">Belongs to the Maf family. YhdE subfamily.</text>
</comment>
<dbReference type="HAMAP" id="MF_00528">
    <property type="entry name" value="Maf"/>
    <property type="match status" value="1"/>
</dbReference>
<dbReference type="CDD" id="cd00555">
    <property type="entry name" value="Maf"/>
    <property type="match status" value="1"/>
</dbReference>
<dbReference type="AlphaFoldDB" id="A0AAW7XET9"/>
<comment type="function">
    <text evidence="7">Nucleoside triphosphate pyrophosphatase that hydrolyzes 7-methyl-GTP (m(7)GTP). May have a dual role in cell division arrest and in preventing the incorporation of modified nucleotides into cellular nucleic acids.</text>
</comment>
<dbReference type="Gene3D" id="3.90.950.10">
    <property type="match status" value="1"/>
</dbReference>
<reference evidence="10" key="1">
    <citation type="submission" date="2023-07" db="EMBL/GenBank/DDBJ databases">
        <title>Genome content predicts the carbon catabolic preferences of heterotrophic bacteria.</title>
        <authorList>
            <person name="Gralka M."/>
        </authorList>
    </citation>
    <scope>NUCLEOTIDE SEQUENCE</scope>
    <source>
        <strain evidence="10">I2M16</strain>
    </source>
</reference>
<evidence type="ECO:0000313" key="11">
    <source>
        <dbReference type="Proteomes" id="UP001169862"/>
    </source>
</evidence>
<evidence type="ECO:0000256" key="4">
    <source>
        <dbReference type="ARBA" id="ARBA00022801"/>
    </source>
</evidence>
<dbReference type="PANTHER" id="PTHR43213">
    <property type="entry name" value="BIFUNCTIONAL DTTP/UTP PYROPHOSPHATASE/METHYLTRANSFERASE PROTEIN-RELATED"/>
    <property type="match status" value="1"/>
</dbReference>
<evidence type="ECO:0000313" key="10">
    <source>
        <dbReference type="EMBL" id="MDO6452721.1"/>
    </source>
</evidence>
<feature type="site" description="Important for substrate specificity" evidence="9">
    <location>
        <position position="72"/>
    </location>
</feature>
<feature type="site" description="Important for substrate specificity" evidence="9">
    <location>
        <position position="12"/>
    </location>
</feature>
<dbReference type="RefSeq" id="WP_075178461.1">
    <property type="nucleotide sequence ID" value="NZ_JAUOPG010000002.1"/>
</dbReference>
<comment type="catalytic activity">
    <reaction evidence="9">
        <text>UTP + H2O = UMP + diphosphate + H(+)</text>
        <dbReference type="Rhea" id="RHEA:29395"/>
        <dbReference type="ChEBI" id="CHEBI:15377"/>
        <dbReference type="ChEBI" id="CHEBI:15378"/>
        <dbReference type="ChEBI" id="CHEBI:33019"/>
        <dbReference type="ChEBI" id="CHEBI:46398"/>
        <dbReference type="ChEBI" id="CHEBI:57865"/>
        <dbReference type="EC" id="3.6.1.9"/>
    </reaction>
</comment>
<feature type="site" description="Important for substrate specificity" evidence="9">
    <location>
        <position position="154"/>
    </location>
</feature>
<dbReference type="FunFam" id="3.90.950.10:FF:000005">
    <property type="entry name" value="7-methyl-GTP pyrophosphatase"/>
    <property type="match status" value="1"/>
</dbReference>
<dbReference type="InterPro" id="IPR003697">
    <property type="entry name" value="Maf-like"/>
</dbReference>
<gene>
    <name evidence="10" type="ORF">Q4490_04000</name>
</gene>
<accession>A0AAW7XET9</accession>
<evidence type="ECO:0000256" key="5">
    <source>
        <dbReference type="ARBA" id="ARBA00023080"/>
    </source>
</evidence>
<name>A0AAW7XET9_9GAMM</name>
<dbReference type="EMBL" id="JAUOPG010000002">
    <property type="protein sequence ID" value="MDO6452721.1"/>
    <property type="molecule type" value="Genomic_DNA"/>
</dbReference>
<keyword evidence="4 9" id="KW-0378">Hydrolase</keyword>
<comment type="cofactor">
    <cofactor evidence="1 9">
        <name>a divalent metal cation</name>
        <dbReference type="ChEBI" id="CHEBI:60240"/>
    </cofactor>
</comment>
<keyword evidence="3 9" id="KW-0963">Cytoplasm</keyword>
<evidence type="ECO:0000256" key="1">
    <source>
        <dbReference type="ARBA" id="ARBA00001968"/>
    </source>
</evidence>
<comment type="catalytic activity">
    <reaction evidence="6">
        <text>N(7)-methyl-GTP + H2O = N(7)-methyl-GMP + diphosphate + H(+)</text>
        <dbReference type="Rhea" id="RHEA:58744"/>
        <dbReference type="ChEBI" id="CHEBI:15377"/>
        <dbReference type="ChEBI" id="CHEBI:15378"/>
        <dbReference type="ChEBI" id="CHEBI:33019"/>
        <dbReference type="ChEBI" id="CHEBI:58285"/>
        <dbReference type="ChEBI" id="CHEBI:87133"/>
    </reaction>
</comment>
<evidence type="ECO:0000256" key="6">
    <source>
        <dbReference type="ARBA" id="ARBA00050213"/>
    </source>
</evidence>
<comment type="caution">
    <text evidence="10">The sequence shown here is derived from an EMBL/GenBank/DDBJ whole genome shotgun (WGS) entry which is preliminary data.</text>
</comment>
<dbReference type="Proteomes" id="UP001169862">
    <property type="component" value="Unassembled WGS sequence"/>
</dbReference>
<comment type="similarity">
    <text evidence="8">Belongs to the Maf family. YceF subfamily.</text>
</comment>
<comment type="caution">
    <text evidence="9">Lacks conserved residue(s) required for the propagation of feature annotation.</text>
</comment>
<keyword evidence="5 9" id="KW-0546">Nucleotide metabolism</keyword>
<evidence type="ECO:0000256" key="2">
    <source>
        <dbReference type="ARBA" id="ARBA00004496"/>
    </source>
</evidence>
<feature type="active site" description="Proton acceptor" evidence="9">
    <location>
        <position position="71"/>
    </location>
</feature>
<dbReference type="InterPro" id="IPR029001">
    <property type="entry name" value="ITPase-like_fam"/>
</dbReference>
<proteinExistence type="inferred from homology"/>
<dbReference type="NCBIfam" id="TIGR00172">
    <property type="entry name" value="maf"/>
    <property type="match status" value="1"/>
</dbReference>
<protein>
    <recommendedName>
        <fullName evidence="9">dTTP/UTP pyrophosphatase</fullName>
        <shortName evidence="9">dTTPase/UTPase</shortName>
        <ecNumber evidence="9">3.6.1.9</ecNumber>
    </recommendedName>
    <alternativeName>
        <fullName evidence="9">Nucleoside triphosphate pyrophosphatase</fullName>
    </alternativeName>
    <alternativeName>
        <fullName evidence="9">Nucleotide pyrophosphatase</fullName>
        <shortName evidence="9">Nucleotide PPase</shortName>
    </alternativeName>
</protein>
<dbReference type="Pfam" id="PF02545">
    <property type="entry name" value="Maf"/>
    <property type="match status" value="1"/>
</dbReference>
<dbReference type="PIRSF" id="PIRSF006305">
    <property type="entry name" value="Maf"/>
    <property type="match status" value="1"/>
</dbReference>
<dbReference type="GO" id="GO:0047429">
    <property type="term" value="F:nucleoside triphosphate diphosphatase activity"/>
    <property type="evidence" value="ECO:0007669"/>
    <property type="project" value="UniProtKB-EC"/>
</dbReference>
<comment type="function">
    <text evidence="9">Nucleoside triphosphate pyrophosphatase that hydrolyzes dTTP and UTP. May have a dual role in cell division arrest and in preventing the incorporation of modified nucleotides into cellular nucleic acids.</text>
</comment>
<dbReference type="PANTHER" id="PTHR43213:SF5">
    <property type="entry name" value="BIFUNCTIONAL DTTP_UTP PYROPHOSPHATASE_METHYLTRANSFERASE PROTEIN-RELATED"/>
    <property type="match status" value="1"/>
</dbReference>
<comment type="catalytic activity">
    <reaction evidence="9">
        <text>dTTP + H2O = dTMP + diphosphate + H(+)</text>
        <dbReference type="Rhea" id="RHEA:28534"/>
        <dbReference type="ChEBI" id="CHEBI:15377"/>
        <dbReference type="ChEBI" id="CHEBI:15378"/>
        <dbReference type="ChEBI" id="CHEBI:33019"/>
        <dbReference type="ChEBI" id="CHEBI:37568"/>
        <dbReference type="ChEBI" id="CHEBI:63528"/>
        <dbReference type="EC" id="3.6.1.9"/>
    </reaction>
</comment>
<evidence type="ECO:0000256" key="9">
    <source>
        <dbReference type="HAMAP-Rule" id="MF_00528"/>
    </source>
</evidence>
<evidence type="ECO:0000256" key="8">
    <source>
        <dbReference type="ARBA" id="ARBA00060749"/>
    </source>
</evidence>
<evidence type="ECO:0000256" key="7">
    <source>
        <dbReference type="ARBA" id="ARBA00053369"/>
    </source>
</evidence>
<dbReference type="EC" id="3.6.1.9" evidence="9"/>
<dbReference type="SUPFAM" id="SSF52972">
    <property type="entry name" value="ITPase-like"/>
    <property type="match status" value="1"/>
</dbReference>
<dbReference type="GO" id="GO:0009117">
    <property type="term" value="P:nucleotide metabolic process"/>
    <property type="evidence" value="ECO:0007669"/>
    <property type="project" value="UniProtKB-KW"/>
</dbReference>
<dbReference type="GO" id="GO:0005737">
    <property type="term" value="C:cytoplasm"/>
    <property type="evidence" value="ECO:0007669"/>
    <property type="project" value="UniProtKB-SubCell"/>
</dbReference>
<evidence type="ECO:0000256" key="3">
    <source>
        <dbReference type="ARBA" id="ARBA00022490"/>
    </source>
</evidence>
<comment type="subcellular location">
    <subcellularLocation>
        <location evidence="2 9">Cytoplasm</location>
    </subcellularLocation>
</comment>
<organism evidence="10 11">
    <name type="scientific">Neptunomonas phycophila</name>
    <dbReference type="NCBI Taxonomy" id="1572645"/>
    <lineage>
        <taxon>Bacteria</taxon>
        <taxon>Pseudomonadati</taxon>
        <taxon>Pseudomonadota</taxon>
        <taxon>Gammaproteobacteria</taxon>
        <taxon>Oceanospirillales</taxon>
        <taxon>Oceanospirillaceae</taxon>
        <taxon>Neptunomonas</taxon>
    </lineage>
</organism>
<sequence length="193" mass="20500">MTTLILASASPRRKELLEQIGVHFSSLAVDIDESVRSGELPAVYVERLACEKAQAGFDRSGNPDVLVLGSDTSVVIDDRILGKPSSEDEAVAMLMSLSGKEHQVMTAIAVVGSGIKASQVVTTQVKFNVLDEKTCRQYWATGEPADKAGAYGIQGLGAVFVKSLSGSYTGVVGLPLTETAALLQKHGITIWHR</sequence>